<dbReference type="Proteomes" id="UP001642482">
    <property type="component" value="Unassembled WGS sequence"/>
</dbReference>
<dbReference type="InterPro" id="IPR051127">
    <property type="entry name" value="Fungal_SecMet_Regulators"/>
</dbReference>
<feature type="region of interest" description="Disordered" evidence="5">
    <location>
        <begin position="233"/>
        <end position="253"/>
    </location>
</feature>
<sequence length="458" mass="51390">MSSFRREYEKLWQPEKPSSLSPDTLWLCTMNCVLALACVFSDRLGLDDSKDMAQTLYGQARDLCPLDQIDQGGGVARVQALLLMGQYLQSTSEVNRCWNVFGMAIRVAQGMGLHLSEVNNRFPPLERELRKRCWCGCLVMDSVLAMTFGRPMMIAHEYYEMDLPVEVDGEGDTSRQQPGLLLFTHKLKLYLVLQRILRTFYQTKDSGNCGSMAELDRQLHAWQAQLPDALRMDIDASPSPNTPSTSSSVSSSGRPRHILYARYLAVRIMLTRPSLAMVARSSSADMPGIPPLEQSFARSAAETCIATAKYLIDHIHTHLVMDTSTPLGASWYNTHSVFSASLVLFSAQTIPALRHLVVEGRHWDDGIEVMRLLARRFTPAQTCLSIMESFHRHLHQHLAQGPIHAQQTTNLAAQRYDEIGVGFLSSVPGYFSPMPPGDWFDFSSFSGFDDAFGQDSRW</sequence>
<dbReference type="InterPro" id="IPR007219">
    <property type="entry name" value="XnlR_reg_dom"/>
</dbReference>
<dbReference type="PANTHER" id="PTHR47424">
    <property type="entry name" value="REGULATORY PROTEIN GAL4"/>
    <property type="match status" value="1"/>
</dbReference>
<organism evidence="7 8">
    <name type="scientific">Sporothrix eucalyptigena</name>
    <dbReference type="NCBI Taxonomy" id="1812306"/>
    <lineage>
        <taxon>Eukaryota</taxon>
        <taxon>Fungi</taxon>
        <taxon>Dikarya</taxon>
        <taxon>Ascomycota</taxon>
        <taxon>Pezizomycotina</taxon>
        <taxon>Sordariomycetes</taxon>
        <taxon>Sordariomycetidae</taxon>
        <taxon>Ophiostomatales</taxon>
        <taxon>Ophiostomataceae</taxon>
        <taxon>Sporothrix</taxon>
    </lineage>
</organism>
<evidence type="ECO:0000313" key="7">
    <source>
        <dbReference type="EMBL" id="CAK7218480.1"/>
    </source>
</evidence>
<feature type="domain" description="Xylanolytic transcriptional activator regulatory" evidence="6">
    <location>
        <begin position="97"/>
        <end position="170"/>
    </location>
</feature>
<dbReference type="CDD" id="cd12148">
    <property type="entry name" value="fungal_TF_MHR"/>
    <property type="match status" value="1"/>
</dbReference>
<keyword evidence="1" id="KW-0805">Transcription regulation</keyword>
<dbReference type="PANTHER" id="PTHR47424:SF3">
    <property type="entry name" value="REGULATORY PROTEIN GAL4"/>
    <property type="match status" value="1"/>
</dbReference>
<dbReference type="EMBL" id="CAWUHD010000028">
    <property type="protein sequence ID" value="CAK7218480.1"/>
    <property type="molecule type" value="Genomic_DNA"/>
</dbReference>
<feature type="compositionally biased region" description="Low complexity" evidence="5">
    <location>
        <begin position="237"/>
        <end position="252"/>
    </location>
</feature>
<comment type="caution">
    <text evidence="7">The sequence shown here is derived from an EMBL/GenBank/DDBJ whole genome shotgun (WGS) entry which is preliminary data.</text>
</comment>
<evidence type="ECO:0000256" key="2">
    <source>
        <dbReference type="ARBA" id="ARBA00023125"/>
    </source>
</evidence>
<dbReference type="SMART" id="SM00906">
    <property type="entry name" value="Fungal_trans"/>
    <property type="match status" value="1"/>
</dbReference>
<name>A0ABP0BH80_9PEZI</name>
<reference evidence="7 8" key="1">
    <citation type="submission" date="2024-01" db="EMBL/GenBank/DDBJ databases">
        <authorList>
            <person name="Allen C."/>
            <person name="Tagirdzhanova G."/>
        </authorList>
    </citation>
    <scope>NUCLEOTIDE SEQUENCE [LARGE SCALE GENOMIC DNA]</scope>
</reference>
<evidence type="ECO:0000256" key="5">
    <source>
        <dbReference type="SAM" id="MobiDB-lite"/>
    </source>
</evidence>
<protein>
    <recommendedName>
        <fullName evidence="6">Xylanolytic transcriptional activator regulatory domain-containing protein</fullName>
    </recommendedName>
</protein>
<accession>A0ABP0BH80</accession>
<proteinExistence type="predicted"/>
<dbReference type="Pfam" id="PF04082">
    <property type="entry name" value="Fungal_trans"/>
    <property type="match status" value="1"/>
</dbReference>
<keyword evidence="8" id="KW-1185">Reference proteome</keyword>
<keyword evidence="3" id="KW-0804">Transcription</keyword>
<evidence type="ECO:0000256" key="4">
    <source>
        <dbReference type="ARBA" id="ARBA00023242"/>
    </source>
</evidence>
<gene>
    <name evidence="7" type="ORF">SEUCBS140593_003559</name>
</gene>
<evidence type="ECO:0000259" key="6">
    <source>
        <dbReference type="SMART" id="SM00906"/>
    </source>
</evidence>
<evidence type="ECO:0000313" key="8">
    <source>
        <dbReference type="Proteomes" id="UP001642482"/>
    </source>
</evidence>
<evidence type="ECO:0000256" key="1">
    <source>
        <dbReference type="ARBA" id="ARBA00023015"/>
    </source>
</evidence>
<evidence type="ECO:0000256" key="3">
    <source>
        <dbReference type="ARBA" id="ARBA00023163"/>
    </source>
</evidence>
<keyword evidence="2" id="KW-0238">DNA-binding</keyword>
<keyword evidence="4" id="KW-0539">Nucleus</keyword>